<dbReference type="Proteomes" id="UP000001056">
    <property type="component" value="Unassembled WGS sequence"/>
</dbReference>
<dbReference type="eggNOG" id="ENOG502RJA5">
    <property type="taxonomic scope" value="Eukaryota"/>
</dbReference>
<evidence type="ECO:0000313" key="4">
    <source>
        <dbReference type="Proteomes" id="UP000001056"/>
    </source>
</evidence>
<dbReference type="STRING" id="306901.Q2GQ98"/>
<dbReference type="InterPro" id="IPR045518">
    <property type="entry name" value="2EXR"/>
</dbReference>
<dbReference type="OrthoDB" id="3540486at2759"/>
<dbReference type="EMBL" id="CH408035">
    <property type="protein sequence ID" value="EAQ83452.1"/>
    <property type="molecule type" value="Genomic_DNA"/>
</dbReference>
<dbReference type="RefSeq" id="XP_001227783.1">
    <property type="nucleotide sequence ID" value="XM_001227782.1"/>
</dbReference>
<keyword evidence="4" id="KW-1185">Reference proteome</keyword>
<organism evidence="3 4">
    <name type="scientific">Chaetomium globosum (strain ATCC 6205 / CBS 148.51 / DSM 1962 / NBRC 6347 / NRRL 1970)</name>
    <name type="common">Soil fungus</name>
    <dbReference type="NCBI Taxonomy" id="306901"/>
    <lineage>
        <taxon>Eukaryota</taxon>
        <taxon>Fungi</taxon>
        <taxon>Dikarya</taxon>
        <taxon>Ascomycota</taxon>
        <taxon>Pezizomycotina</taxon>
        <taxon>Sordariomycetes</taxon>
        <taxon>Sordariomycetidae</taxon>
        <taxon>Sordariales</taxon>
        <taxon>Chaetomiaceae</taxon>
        <taxon>Chaetomium</taxon>
    </lineage>
</organism>
<proteinExistence type="predicted"/>
<dbReference type="VEuPathDB" id="FungiDB:CHGG_09856"/>
<evidence type="ECO:0000256" key="1">
    <source>
        <dbReference type="SAM" id="MobiDB-lite"/>
    </source>
</evidence>
<dbReference type="GeneID" id="4395993"/>
<feature type="region of interest" description="Disordered" evidence="1">
    <location>
        <begin position="1"/>
        <end position="20"/>
    </location>
</feature>
<feature type="domain" description="2EXR" evidence="2">
    <location>
        <begin position="136"/>
        <end position="243"/>
    </location>
</feature>
<accession>Q2GQ98</accession>
<dbReference type="PANTHER" id="PTHR35910">
    <property type="entry name" value="2EXR DOMAIN-CONTAINING PROTEIN"/>
    <property type="match status" value="1"/>
</dbReference>
<sequence>MSGATNKPDEAILPSEASLTNDTLVTGDTNLADEAWVIVPDEATPQSPTSLASTTSADDQAISPSDSISSGVVTMIAQTTLSDENTTMPSGTTQSDGATQANKKIKNTKPNATTPANITVQPSNINTQMPAAKGTFPLFPSLPREIRAQIWELCLPRRFIPLSTLVVGRDHRNAAAETDPTQPGCDDPAVQTLIDSVMTRACRIAQVCRESRAVALSQRESTAELGLLWLGRENWFDRRTDMLFVDCDVRERYREIWEELRAKVVVGDWEEQGYGAGGAGGVCVALCKHMVMRWTPTDPPAPVLPVMETGVTTRRGIRQKSWPVVRERLPPIPGQKSPAGSGKFGLFDEECVTLLDVSEGKQGGVVEWVKELLSETFCMELSL</sequence>
<feature type="region of interest" description="Disordered" evidence="1">
    <location>
        <begin position="43"/>
        <end position="116"/>
    </location>
</feature>
<evidence type="ECO:0000313" key="3">
    <source>
        <dbReference type="EMBL" id="EAQ83452.1"/>
    </source>
</evidence>
<dbReference type="HOGENOM" id="CLU_721601_0_0_1"/>
<protein>
    <recommendedName>
        <fullName evidence="2">2EXR domain-containing protein</fullName>
    </recommendedName>
</protein>
<evidence type="ECO:0000259" key="2">
    <source>
        <dbReference type="Pfam" id="PF20150"/>
    </source>
</evidence>
<name>Q2GQ98_CHAGB</name>
<dbReference type="InParanoid" id="Q2GQ98"/>
<dbReference type="PANTHER" id="PTHR35910:SF6">
    <property type="entry name" value="2EXR DOMAIN-CONTAINING PROTEIN"/>
    <property type="match status" value="1"/>
</dbReference>
<dbReference type="Pfam" id="PF20150">
    <property type="entry name" value="2EXR"/>
    <property type="match status" value="1"/>
</dbReference>
<feature type="compositionally biased region" description="Polar residues" evidence="1">
    <location>
        <begin position="44"/>
        <end position="116"/>
    </location>
</feature>
<reference evidence="4" key="1">
    <citation type="journal article" date="2015" name="Genome Announc.">
        <title>Draft genome sequence of the cellulolytic fungus Chaetomium globosum.</title>
        <authorList>
            <person name="Cuomo C.A."/>
            <person name="Untereiner W.A."/>
            <person name="Ma L.-J."/>
            <person name="Grabherr M."/>
            <person name="Birren B.W."/>
        </authorList>
    </citation>
    <scope>NUCLEOTIDE SEQUENCE [LARGE SCALE GENOMIC DNA]</scope>
    <source>
        <strain evidence="4">ATCC 6205 / CBS 148.51 / DSM 1962 / NBRC 6347 / NRRL 1970</strain>
    </source>
</reference>
<dbReference type="AlphaFoldDB" id="Q2GQ98"/>
<gene>
    <name evidence="3" type="ORF">CHGG_09856</name>
</gene>